<dbReference type="OrthoDB" id="9792093at2"/>
<dbReference type="CDD" id="cd00093">
    <property type="entry name" value="HTH_XRE"/>
    <property type="match status" value="1"/>
</dbReference>
<dbReference type="InterPro" id="IPR010982">
    <property type="entry name" value="Lambda_DNA-bd_dom_sf"/>
</dbReference>
<dbReference type="Pfam" id="PF13560">
    <property type="entry name" value="HTH_31"/>
    <property type="match status" value="1"/>
</dbReference>
<comment type="caution">
    <text evidence="2">The sequence shown here is derived from an EMBL/GenBank/DDBJ whole genome shotgun (WGS) entry which is preliminary data.</text>
</comment>
<accession>A0A2U1CU67</accession>
<dbReference type="AlphaFoldDB" id="A0A2U1CU67"/>
<evidence type="ECO:0000313" key="3">
    <source>
        <dbReference type="Proteomes" id="UP000245887"/>
    </source>
</evidence>
<dbReference type="InterPro" id="IPR001387">
    <property type="entry name" value="Cro/C1-type_HTH"/>
</dbReference>
<proteinExistence type="predicted"/>
<protein>
    <submittedName>
        <fullName evidence="2">DNA-binding XRE family transcriptional regulator</fullName>
    </submittedName>
</protein>
<gene>
    <name evidence="2" type="ORF">C8D92_109141</name>
</gene>
<dbReference type="PROSITE" id="PS50943">
    <property type="entry name" value="HTH_CROC1"/>
    <property type="match status" value="1"/>
</dbReference>
<dbReference type="EMBL" id="QEKQ01000009">
    <property type="protein sequence ID" value="PVY70388.1"/>
    <property type="molecule type" value="Genomic_DNA"/>
</dbReference>
<dbReference type="GO" id="GO:0003677">
    <property type="term" value="F:DNA binding"/>
    <property type="evidence" value="ECO:0007669"/>
    <property type="project" value="UniProtKB-KW"/>
</dbReference>
<keyword evidence="2" id="KW-0238">DNA-binding</keyword>
<sequence length="99" mass="11235">MTLEALKRKALQDPAVRAEYDRLGPEFELIDQLLTMRHHAGLTQDQVAERMGTHKSNISRLERGKSNPSWHLLRKYATVCGYDIHLVASQRPSNDPAAL</sequence>
<name>A0A2U1CU67_9GAMM</name>
<organism evidence="2 3">
    <name type="scientific">Tamilnaduibacter salinus</name>
    <dbReference type="NCBI Taxonomy" id="1484056"/>
    <lineage>
        <taxon>Bacteria</taxon>
        <taxon>Pseudomonadati</taxon>
        <taxon>Pseudomonadota</taxon>
        <taxon>Gammaproteobacteria</taxon>
        <taxon>Pseudomonadales</taxon>
        <taxon>Marinobacteraceae</taxon>
        <taxon>Tamilnaduibacter</taxon>
    </lineage>
</organism>
<evidence type="ECO:0000259" key="1">
    <source>
        <dbReference type="PROSITE" id="PS50943"/>
    </source>
</evidence>
<feature type="domain" description="HTH cro/C1-type" evidence="1">
    <location>
        <begin position="33"/>
        <end position="87"/>
    </location>
</feature>
<evidence type="ECO:0000313" key="2">
    <source>
        <dbReference type="EMBL" id="PVY70388.1"/>
    </source>
</evidence>
<dbReference type="RefSeq" id="WP_116919693.1">
    <property type="nucleotide sequence ID" value="NZ_QEKQ01000009.1"/>
</dbReference>
<dbReference type="Gene3D" id="1.10.260.40">
    <property type="entry name" value="lambda repressor-like DNA-binding domains"/>
    <property type="match status" value="1"/>
</dbReference>
<dbReference type="Proteomes" id="UP000245887">
    <property type="component" value="Unassembled WGS sequence"/>
</dbReference>
<dbReference type="SMART" id="SM00530">
    <property type="entry name" value="HTH_XRE"/>
    <property type="match status" value="1"/>
</dbReference>
<dbReference type="SUPFAM" id="SSF47413">
    <property type="entry name" value="lambda repressor-like DNA-binding domains"/>
    <property type="match status" value="1"/>
</dbReference>
<reference evidence="2 3" key="1">
    <citation type="submission" date="2018-04" db="EMBL/GenBank/DDBJ databases">
        <title>Genomic Encyclopedia of Type Strains, Phase IV (KMG-IV): sequencing the most valuable type-strain genomes for metagenomic binning, comparative biology and taxonomic classification.</title>
        <authorList>
            <person name="Goeker M."/>
        </authorList>
    </citation>
    <scope>NUCLEOTIDE SEQUENCE [LARGE SCALE GENOMIC DNA]</scope>
    <source>
        <strain evidence="2 3">DSM 28688</strain>
    </source>
</reference>